<evidence type="ECO:0000256" key="7">
    <source>
        <dbReference type="ARBA" id="ARBA00022519"/>
    </source>
</evidence>
<feature type="binding site" evidence="21">
    <location>
        <position position="24"/>
    </location>
    <ligand>
        <name>substrate</name>
    </ligand>
</feature>
<dbReference type="InterPro" id="IPR036945">
    <property type="entry name" value="DAGK_sf"/>
</dbReference>
<dbReference type="Proteomes" id="UP000069241">
    <property type="component" value="Chromosome"/>
</dbReference>
<sequence>MAAHGPQAPDNLRNKLKGRSGLRRLWNACRYSRDGFTAAWRDEQAFRQIVWGCLAGLPLACWLGQTWGDRVLLALVLVVALLVELLNSAIENVVDRISPELHPLSKKAKDMGSAAQFTAQICILVVWGTYLIGRFF</sequence>
<feature type="binding site" evidence="21">
    <location>
        <position position="84"/>
    </location>
    <ligand>
        <name>substrate</name>
    </ligand>
</feature>
<feature type="binding site" evidence="21">
    <location>
        <position position="113"/>
    </location>
    <ligand>
        <name>substrate</name>
    </ligand>
</feature>
<evidence type="ECO:0000256" key="12">
    <source>
        <dbReference type="ARBA" id="ARBA00022777"/>
    </source>
</evidence>
<evidence type="ECO:0000256" key="13">
    <source>
        <dbReference type="ARBA" id="ARBA00022840"/>
    </source>
</evidence>
<dbReference type="RefSeq" id="WP_062253732.1">
    <property type="nucleotide sequence ID" value="NZ_CP014229.1"/>
</dbReference>
<comment type="function">
    <text evidence="24">Catalyzes the ATP-dependent phosphorylation of sn-l,2-diacylglycerol (DAG) to phosphatidic acid. Involved in the recycling of diacylglycerol produced as a by-product during membrane-derived oligosaccharide (MDO) biosynthesis.</text>
</comment>
<feature type="binding site" evidence="22">
    <location>
        <position position="43"/>
    </location>
    <ligand>
        <name>ATP</name>
        <dbReference type="ChEBI" id="CHEBI:30616"/>
    </ligand>
</feature>
<evidence type="ECO:0000256" key="5">
    <source>
        <dbReference type="ARBA" id="ARBA00022475"/>
    </source>
</evidence>
<keyword evidence="12 24" id="KW-0418">Kinase</keyword>
<feature type="binding site" evidence="22">
    <location>
        <position position="91"/>
    </location>
    <ligand>
        <name>ATP</name>
        <dbReference type="ChEBI" id="CHEBI:30616"/>
    </ligand>
</feature>
<evidence type="ECO:0000256" key="19">
    <source>
        <dbReference type="ARBA" id="ARBA00023264"/>
    </source>
</evidence>
<keyword evidence="9 24" id="KW-0812">Transmembrane</keyword>
<accession>A0A120KMG9</accession>
<name>A0A120KMG9_9BACT</name>
<keyword evidence="18" id="KW-0594">Phospholipid biosynthesis</keyword>
<keyword evidence="15 24" id="KW-1133">Transmembrane helix</keyword>
<dbReference type="PROSITE" id="PS01069">
    <property type="entry name" value="DAGK_PROKAR"/>
    <property type="match status" value="1"/>
</dbReference>
<evidence type="ECO:0000256" key="4">
    <source>
        <dbReference type="ARBA" id="ARBA00017575"/>
    </source>
</evidence>
<evidence type="ECO:0000256" key="6">
    <source>
        <dbReference type="ARBA" id="ARBA00022516"/>
    </source>
</evidence>
<proteinExistence type="inferred from homology"/>
<dbReference type="GO" id="GO:0005524">
    <property type="term" value="F:ATP binding"/>
    <property type="evidence" value="ECO:0007669"/>
    <property type="project" value="UniProtKB-KW"/>
</dbReference>
<dbReference type="Pfam" id="PF01219">
    <property type="entry name" value="DAGK_prokar"/>
    <property type="match status" value="1"/>
</dbReference>
<keyword evidence="16 24" id="KW-0443">Lipid metabolism</keyword>
<evidence type="ECO:0000256" key="2">
    <source>
        <dbReference type="ARBA" id="ARBA00005967"/>
    </source>
</evidence>
<dbReference type="PANTHER" id="PTHR34299">
    <property type="entry name" value="DIACYLGLYCEROL KINASE"/>
    <property type="match status" value="1"/>
</dbReference>
<gene>
    <name evidence="25" type="ORF">AXF13_12575</name>
</gene>
<dbReference type="GO" id="GO:0004143">
    <property type="term" value="F:ATP-dependent diacylglycerol kinase activity"/>
    <property type="evidence" value="ECO:0007669"/>
    <property type="project" value="UniProtKB-EC"/>
</dbReference>
<dbReference type="EC" id="2.7.1.107" evidence="3 24"/>
<evidence type="ECO:0000256" key="22">
    <source>
        <dbReference type="PIRSR" id="PIRSR600829-3"/>
    </source>
</evidence>
<evidence type="ECO:0000256" key="9">
    <source>
        <dbReference type="ARBA" id="ARBA00022692"/>
    </source>
</evidence>
<dbReference type="GO" id="GO:0006654">
    <property type="term" value="P:phosphatidic acid biosynthetic process"/>
    <property type="evidence" value="ECO:0007669"/>
    <property type="project" value="InterPro"/>
</dbReference>
<keyword evidence="13 22" id="KW-0067">ATP-binding</keyword>
<evidence type="ECO:0000256" key="20">
    <source>
        <dbReference type="PIRSR" id="PIRSR600829-1"/>
    </source>
</evidence>
<dbReference type="KEGG" id="dfi:AXF13_12575"/>
<dbReference type="Gene3D" id="1.10.287.3610">
    <property type="match status" value="1"/>
</dbReference>
<feature type="active site" description="Proton acceptor" evidence="20">
    <location>
        <position position="84"/>
    </location>
</feature>
<dbReference type="PANTHER" id="PTHR34299:SF1">
    <property type="entry name" value="DIACYLGLYCEROL KINASE"/>
    <property type="match status" value="1"/>
</dbReference>
<evidence type="ECO:0000313" key="26">
    <source>
        <dbReference type="Proteomes" id="UP000069241"/>
    </source>
</evidence>
<dbReference type="InterPro" id="IPR000829">
    <property type="entry name" value="DAGK"/>
</dbReference>
<feature type="binding site" evidence="22">
    <location>
        <begin position="100"/>
        <end position="102"/>
    </location>
    <ligand>
        <name>ATP</name>
        <dbReference type="ChEBI" id="CHEBI:30616"/>
    </ligand>
</feature>
<dbReference type="GO" id="GO:0046872">
    <property type="term" value="F:metal ion binding"/>
    <property type="evidence" value="ECO:0007669"/>
    <property type="project" value="UniProtKB-KW"/>
</dbReference>
<protein>
    <recommendedName>
        <fullName evidence="4 24">Diacylglycerol kinase</fullName>
        <ecNumber evidence="3 24">2.7.1.107</ecNumber>
    </recommendedName>
</protein>
<keyword evidence="6" id="KW-0444">Lipid biosynthesis</keyword>
<evidence type="ECO:0000256" key="11">
    <source>
        <dbReference type="ARBA" id="ARBA00022741"/>
    </source>
</evidence>
<keyword evidence="14 23" id="KW-0460">Magnesium</keyword>
<evidence type="ECO:0000256" key="21">
    <source>
        <dbReference type="PIRSR" id="PIRSR600829-2"/>
    </source>
</evidence>
<keyword evidence="26" id="KW-1185">Reference proteome</keyword>
<feature type="transmembrane region" description="Helical" evidence="24">
    <location>
        <begin position="49"/>
        <end position="65"/>
    </location>
</feature>
<feature type="binding site" evidence="21">
    <location>
        <position position="70"/>
    </location>
    <ligand>
        <name>substrate</name>
    </ligand>
</feature>
<keyword evidence="17 24" id="KW-0472">Membrane</keyword>
<evidence type="ECO:0000256" key="14">
    <source>
        <dbReference type="ARBA" id="ARBA00022842"/>
    </source>
</evidence>
<evidence type="ECO:0000256" key="17">
    <source>
        <dbReference type="ARBA" id="ARBA00023136"/>
    </source>
</evidence>
<evidence type="ECO:0000256" key="24">
    <source>
        <dbReference type="RuleBase" id="RU363065"/>
    </source>
</evidence>
<feature type="binding site" evidence="22">
    <location>
        <position position="24"/>
    </location>
    <ligand>
        <name>ATP</name>
        <dbReference type="ChEBI" id="CHEBI:30616"/>
    </ligand>
</feature>
<feature type="binding site" evidence="22">
    <location>
        <begin position="109"/>
        <end position="110"/>
    </location>
    <ligand>
        <name>ATP</name>
        <dbReference type="ChEBI" id="CHEBI:30616"/>
    </ligand>
</feature>
<dbReference type="AlphaFoldDB" id="A0A120KMG9"/>
<dbReference type="InterPro" id="IPR033718">
    <property type="entry name" value="DAGK_prok"/>
</dbReference>
<comment type="subcellular location">
    <subcellularLocation>
        <location evidence="1">Cell inner membrane</location>
        <topology evidence="1">Multi-pass membrane protein</topology>
    </subcellularLocation>
</comment>
<keyword evidence="8 24" id="KW-0808">Transferase</keyword>
<feature type="binding site" evidence="23">
    <location>
        <position position="43"/>
    </location>
    <ligand>
        <name>a divalent metal cation</name>
        <dbReference type="ChEBI" id="CHEBI:60240"/>
    </ligand>
</feature>
<feature type="binding site" evidence="22">
    <location>
        <position position="31"/>
    </location>
    <ligand>
        <name>ATP</name>
        <dbReference type="ChEBI" id="CHEBI:30616"/>
    </ligand>
</feature>
<comment type="catalytic activity">
    <reaction evidence="24">
        <text>a 1,2-diacyl-sn-glycerol + ATP = a 1,2-diacyl-sn-glycero-3-phosphate + ADP + H(+)</text>
        <dbReference type="Rhea" id="RHEA:10272"/>
        <dbReference type="ChEBI" id="CHEBI:15378"/>
        <dbReference type="ChEBI" id="CHEBI:17815"/>
        <dbReference type="ChEBI" id="CHEBI:30616"/>
        <dbReference type="ChEBI" id="CHEBI:58608"/>
        <dbReference type="ChEBI" id="CHEBI:456216"/>
        <dbReference type="EC" id="2.7.1.107"/>
    </reaction>
</comment>
<comment type="cofactor">
    <cofactor evidence="23">
        <name>Mg(2+)</name>
        <dbReference type="ChEBI" id="CHEBI:18420"/>
    </cofactor>
    <text evidence="23">Mn(2+), Zn(2+), Cd(2+) and Co(2+) support activity to lesser extents.</text>
</comment>
<reference evidence="26" key="1">
    <citation type="submission" date="2016-02" db="EMBL/GenBank/DDBJ databases">
        <authorList>
            <person name="Holder M.E."/>
            <person name="Ajami N.J."/>
            <person name="Petrosino J.F."/>
        </authorList>
    </citation>
    <scope>NUCLEOTIDE SEQUENCE [LARGE SCALE GENOMIC DNA]</scope>
    <source>
        <strain evidence="26">CCUG 45958</strain>
    </source>
</reference>
<keyword evidence="5" id="KW-1003">Cell membrane</keyword>
<feature type="transmembrane region" description="Helical" evidence="24">
    <location>
        <begin position="71"/>
        <end position="90"/>
    </location>
</feature>
<feature type="transmembrane region" description="Helical" evidence="24">
    <location>
        <begin position="111"/>
        <end position="133"/>
    </location>
</feature>
<keyword evidence="10 23" id="KW-0479">Metal-binding</keyword>
<dbReference type="CDD" id="cd14264">
    <property type="entry name" value="DAGK_IM"/>
    <property type="match status" value="1"/>
</dbReference>
<evidence type="ECO:0000313" key="25">
    <source>
        <dbReference type="EMBL" id="AMD90891.1"/>
    </source>
</evidence>
<feature type="binding site" evidence="23">
    <location>
        <position position="91"/>
    </location>
    <ligand>
        <name>a divalent metal cation</name>
        <dbReference type="ChEBI" id="CHEBI:60240"/>
    </ligand>
</feature>
<evidence type="ECO:0000256" key="15">
    <source>
        <dbReference type="ARBA" id="ARBA00022989"/>
    </source>
</evidence>
<dbReference type="STRING" id="44742.AXF13_12575"/>
<evidence type="ECO:0000256" key="23">
    <source>
        <dbReference type="PIRSR" id="PIRSR600829-4"/>
    </source>
</evidence>
<dbReference type="GO" id="GO:0005886">
    <property type="term" value="C:plasma membrane"/>
    <property type="evidence" value="ECO:0007669"/>
    <property type="project" value="UniProtKB-SubCell"/>
</dbReference>
<evidence type="ECO:0000256" key="16">
    <source>
        <dbReference type="ARBA" id="ARBA00023098"/>
    </source>
</evidence>
<evidence type="ECO:0000256" key="3">
    <source>
        <dbReference type="ARBA" id="ARBA00012133"/>
    </source>
</evidence>
<dbReference type="EMBL" id="CP014229">
    <property type="protein sequence ID" value="AMD90891.1"/>
    <property type="molecule type" value="Genomic_DNA"/>
</dbReference>
<evidence type="ECO:0000256" key="8">
    <source>
        <dbReference type="ARBA" id="ARBA00022679"/>
    </source>
</evidence>
<comment type="similarity">
    <text evidence="2 24">Belongs to the bacterial diacylglycerol kinase family.</text>
</comment>
<keyword evidence="11 22" id="KW-0547">Nucleotide-binding</keyword>
<keyword evidence="7" id="KW-0997">Cell inner membrane</keyword>
<evidence type="ECO:0000256" key="18">
    <source>
        <dbReference type="ARBA" id="ARBA00023209"/>
    </source>
</evidence>
<keyword evidence="19 24" id="KW-1208">Phospholipid metabolism</keyword>
<organism evidence="25 26">
    <name type="scientific">Desulfovibrio fairfieldensis</name>
    <dbReference type="NCBI Taxonomy" id="44742"/>
    <lineage>
        <taxon>Bacteria</taxon>
        <taxon>Pseudomonadati</taxon>
        <taxon>Thermodesulfobacteriota</taxon>
        <taxon>Desulfovibrionia</taxon>
        <taxon>Desulfovibrionales</taxon>
        <taxon>Desulfovibrionaceae</taxon>
        <taxon>Desulfovibrio</taxon>
    </lineage>
</organism>
<evidence type="ECO:0000256" key="1">
    <source>
        <dbReference type="ARBA" id="ARBA00004429"/>
    </source>
</evidence>
<evidence type="ECO:0000256" key="10">
    <source>
        <dbReference type="ARBA" id="ARBA00022723"/>
    </source>
</evidence>